<evidence type="ECO:0000256" key="2">
    <source>
        <dbReference type="ARBA" id="ARBA00022729"/>
    </source>
</evidence>
<feature type="region of interest" description="Disordered" evidence="3">
    <location>
        <begin position="231"/>
        <end position="271"/>
    </location>
</feature>
<keyword evidence="6" id="KW-1185">Reference proteome</keyword>
<dbReference type="Pfam" id="PF04333">
    <property type="entry name" value="MlaA"/>
    <property type="match status" value="1"/>
</dbReference>
<reference evidence="5 6" key="1">
    <citation type="submission" date="2018-06" db="EMBL/GenBank/DDBJ databases">
        <authorList>
            <consortium name="Pathogen Informatics"/>
            <person name="Doyle S."/>
        </authorList>
    </citation>
    <scope>NUCLEOTIDE SEQUENCE [LARGE SCALE GENOMIC DNA]</scope>
    <source>
        <strain evidence="5 6">NCTC13316</strain>
    </source>
</reference>
<dbReference type="Proteomes" id="UP000254794">
    <property type="component" value="Unassembled WGS sequence"/>
</dbReference>
<keyword evidence="5" id="KW-0449">Lipoprotein</keyword>
<evidence type="ECO:0000313" key="5">
    <source>
        <dbReference type="EMBL" id="STX52252.1"/>
    </source>
</evidence>
<dbReference type="PROSITE" id="PS51257">
    <property type="entry name" value="PROKAR_LIPOPROTEIN"/>
    <property type="match status" value="1"/>
</dbReference>
<accession>A0A378JVM3</accession>
<feature type="chain" id="PRO_5016913209" evidence="4">
    <location>
        <begin position="23"/>
        <end position="326"/>
    </location>
</feature>
<dbReference type="PANTHER" id="PTHR30035:SF3">
    <property type="entry name" value="INTERMEMBRANE PHOSPHOLIPID TRANSPORT SYSTEM LIPOPROTEIN MLAA"/>
    <property type="match status" value="1"/>
</dbReference>
<keyword evidence="2 4" id="KW-0732">Signal</keyword>
<evidence type="ECO:0000313" key="6">
    <source>
        <dbReference type="Proteomes" id="UP000254794"/>
    </source>
</evidence>
<name>A0A378JVM3_9GAMM</name>
<dbReference type="PRINTS" id="PR01805">
    <property type="entry name" value="VACJLIPOPROT"/>
</dbReference>
<dbReference type="EMBL" id="UGOD01000001">
    <property type="protein sequence ID" value="STX52252.1"/>
    <property type="molecule type" value="Genomic_DNA"/>
</dbReference>
<organism evidence="5 6">
    <name type="scientific">Legionella busanensis</name>
    <dbReference type="NCBI Taxonomy" id="190655"/>
    <lineage>
        <taxon>Bacteria</taxon>
        <taxon>Pseudomonadati</taxon>
        <taxon>Pseudomonadota</taxon>
        <taxon>Gammaproteobacteria</taxon>
        <taxon>Legionellales</taxon>
        <taxon>Legionellaceae</taxon>
        <taxon>Legionella</taxon>
    </lineage>
</organism>
<dbReference type="PANTHER" id="PTHR30035">
    <property type="entry name" value="LIPOPROTEIN VACJ-RELATED"/>
    <property type="match status" value="1"/>
</dbReference>
<feature type="compositionally biased region" description="Acidic residues" evidence="3">
    <location>
        <begin position="231"/>
        <end position="269"/>
    </location>
</feature>
<dbReference type="GO" id="GO:0016020">
    <property type="term" value="C:membrane"/>
    <property type="evidence" value="ECO:0007669"/>
    <property type="project" value="InterPro"/>
</dbReference>
<comment type="similarity">
    <text evidence="1">Belongs to the MlaA family.</text>
</comment>
<gene>
    <name evidence="5" type="primary">mlaA</name>
    <name evidence="5" type="ORF">NCTC13316_02356</name>
</gene>
<dbReference type="GO" id="GO:0120010">
    <property type="term" value="P:intermembrane phospholipid transfer"/>
    <property type="evidence" value="ECO:0007669"/>
    <property type="project" value="TreeGrafter"/>
</dbReference>
<protein>
    <submittedName>
        <fullName evidence="5">Lipoprotein VacJ-like protein</fullName>
    </submittedName>
</protein>
<evidence type="ECO:0000256" key="1">
    <source>
        <dbReference type="ARBA" id="ARBA00010634"/>
    </source>
</evidence>
<evidence type="ECO:0000256" key="3">
    <source>
        <dbReference type="SAM" id="MobiDB-lite"/>
    </source>
</evidence>
<sequence>MRLNVKLTAVLSSLFLSSCIHTGTNPDDPYEPLNRKVHNFNMAFDATMLKPPAKLYTAVVPAPVRASVNNFYNNINMIPTVANDLLQADFNYALKDTWRFFINSTFGIGGLFDVANDFGLPSHSNDLGLTLAKWGHKKSAYLVIPFLGPSTIRDGAGMLGDYFLTPYSYISFDNYIILYSLLGLRYIDLRAQYLDKERVLEEALDKYTFLRDAYLQNRNYRITGELATNDSDTDELYVDGDDEDEGEAGADYVDDEDQEAGSDYIDDESSEKVIKDKKIDEISGNLANQAAAKSARNTIDIPATQSVEQAINSKDKVITIPKKSAS</sequence>
<proteinExistence type="inferred from homology"/>
<dbReference type="OrthoDB" id="9785326at2"/>
<dbReference type="AlphaFoldDB" id="A0A378JVM3"/>
<dbReference type="InterPro" id="IPR007428">
    <property type="entry name" value="MlaA"/>
</dbReference>
<feature type="signal peptide" evidence="4">
    <location>
        <begin position="1"/>
        <end position="22"/>
    </location>
</feature>
<evidence type="ECO:0000256" key="4">
    <source>
        <dbReference type="SAM" id="SignalP"/>
    </source>
</evidence>